<feature type="binding site" evidence="8">
    <location>
        <begin position="55"/>
        <end position="57"/>
    </location>
    <ligand>
        <name>shikimate</name>
        <dbReference type="ChEBI" id="CHEBI:36208"/>
    </ligand>
</feature>
<dbReference type="InterPro" id="IPR041121">
    <property type="entry name" value="SDH_C"/>
</dbReference>
<comment type="catalytic activity">
    <reaction evidence="7 8">
        <text>shikimate + NADP(+) = 3-dehydroshikimate + NADPH + H(+)</text>
        <dbReference type="Rhea" id="RHEA:17737"/>
        <dbReference type="ChEBI" id="CHEBI:15378"/>
        <dbReference type="ChEBI" id="CHEBI:16630"/>
        <dbReference type="ChEBI" id="CHEBI:36208"/>
        <dbReference type="ChEBI" id="CHEBI:57783"/>
        <dbReference type="ChEBI" id="CHEBI:58349"/>
        <dbReference type="EC" id="1.1.1.25"/>
    </reaction>
</comment>
<dbReference type="InterPro" id="IPR036291">
    <property type="entry name" value="NAD(P)-bd_dom_sf"/>
</dbReference>
<feature type="binding site" evidence="8">
    <location>
        <position position="118"/>
    </location>
    <ligand>
        <name>NADP(+)</name>
        <dbReference type="ChEBI" id="CHEBI:58349"/>
    </ligand>
</feature>
<dbReference type="PANTHER" id="PTHR21089">
    <property type="entry name" value="SHIKIMATE DEHYDROGENASE"/>
    <property type="match status" value="1"/>
</dbReference>
<keyword evidence="13" id="KW-1185">Reference proteome</keyword>
<evidence type="ECO:0000256" key="1">
    <source>
        <dbReference type="ARBA" id="ARBA00004871"/>
    </source>
</evidence>
<evidence type="ECO:0000256" key="8">
    <source>
        <dbReference type="HAMAP-Rule" id="MF_00222"/>
    </source>
</evidence>
<dbReference type="GO" id="GO:0004764">
    <property type="term" value="F:shikimate 3-dehydrogenase (NADP+) activity"/>
    <property type="evidence" value="ECO:0007669"/>
    <property type="project" value="UniProtKB-EC"/>
</dbReference>
<feature type="binding site" evidence="8">
    <location>
        <position position="259"/>
    </location>
    <ligand>
        <name>NADP(+)</name>
        <dbReference type="ChEBI" id="CHEBI:58349"/>
    </ligand>
</feature>
<dbReference type="Gene3D" id="3.40.50.10860">
    <property type="entry name" value="Leucine Dehydrogenase, chain A, domain 1"/>
    <property type="match status" value="1"/>
</dbReference>
<evidence type="ECO:0000256" key="2">
    <source>
        <dbReference type="ARBA" id="ARBA00012962"/>
    </source>
</evidence>
<dbReference type="NCBIfam" id="TIGR00507">
    <property type="entry name" value="aroE"/>
    <property type="match status" value="1"/>
</dbReference>
<dbReference type="EMBL" id="JAHZIJ010000001">
    <property type="protein sequence ID" value="MBW7473767.1"/>
    <property type="molecule type" value="Genomic_DNA"/>
</dbReference>
<evidence type="ECO:0000256" key="3">
    <source>
        <dbReference type="ARBA" id="ARBA00022605"/>
    </source>
</evidence>
<keyword evidence="6 8" id="KW-0057">Aromatic amino acid biosynthesis</keyword>
<comment type="similarity">
    <text evidence="8">Belongs to the shikimate dehydrogenase family.</text>
</comment>
<dbReference type="EC" id="1.1.1.25" evidence="2 8"/>
<feature type="binding site" evidence="8">
    <location>
        <position position="282"/>
    </location>
    <ligand>
        <name>NADP(+)</name>
        <dbReference type="ChEBI" id="CHEBI:58349"/>
    </ligand>
</feature>
<keyword evidence="5 8" id="KW-0560">Oxidoreductase</keyword>
<dbReference type="Pfam" id="PF18317">
    <property type="entry name" value="SDH_C"/>
    <property type="match status" value="1"/>
</dbReference>
<proteinExistence type="inferred from homology"/>
<reference evidence="12 13" key="1">
    <citation type="submission" date="2021-07" db="EMBL/GenBank/DDBJ databases">
        <title>Paenibacillus radiodurans sp. nov., isolated from the southeastern edge of Tengger Desert.</title>
        <authorList>
            <person name="Zhang G."/>
        </authorList>
    </citation>
    <scope>NUCLEOTIDE SEQUENCE [LARGE SCALE GENOMIC DNA]</scope>
    <source>
        <strain evidence="12 13">DT7-4</strain>
    </source>
</reference>
<dbReference type="CDD" id="cd01065">
    <property type="entry name" value="NAD_bind_Shikimate_DH"/>
    <property type="match status" value="1"/>
</dbReference>
<dbReference type="NCBIfam" id="NF001319">
    <property type="entry name" value="PRK00258.3-3"/>
    <property type="match status" value="1"/>
</dbReference>
<feature type="binding site" evidence="8">
    <location>
        <position position="261"/>
    </location>
    <ligand>
        <name>shikimate</name>
        <dbReference type="ChEBI" id="CHEBI:36208"/>
    </ligand>
</feature>
<keyword evidence="3 8" id="KW-0028">Amino-acid biosynthesis</keyword>
<evidence type="ECO:0000256" key="5">
    <source>
        <dbReference type="ARBA" id="ARBA00023002"/>
    </source>
</evidence>
<dbReference type="SUPFAM" id="SSF51735">
    <property type="entry name" value="NAD(P)-binding Rossmann-fold domains"/>
    <property type="match status" value="1"/>
</dbReference>
<evidence type="ECO:0000313" key="12">
    <source>
        <dbReference type="EMBL" id="MBW7473767.1"/>
    </source>
</evidence>
<evidence type="ECO:0000259" key="9">
    <source>
        <dbReference type="Pfam" id="PF01488"/>
    </source>
</evidence>
<evidence type="ECO:0000259" key="11">
    <source>
        <dbReference type="Pfam" id="PF18317"/>
    </source>
</evidence>
<feature type="domain" description="Quinate/shikimate 5-dehydrogenase/glutamyl-tRNA reductase" evidence="9">
    <location>
        <begin position="154"/>
        <end position="233"/>
    </location>
</feature>
<dbReference type="InterPro" id="IPR011342">
    <property type="entry name" value="Shikimate_DH"/>
</dbReference>
<evidence type="ECO:0000256" key="6">
    <source>
        <dbReference type="ARBA" id="ARBA00023141"/>
    </source>
</evidence>
<comment type="subunit">
    <text evidence="8">Homodimer.</text>
</comment>
<dbReference type="Proteomes" id="UP000812277">
    <property type="component" value="Unassembled WGS sequence"/>
</dbReference>
<organism evidence="12 13">
    <name type="scientific">Paenibacillus oenotherae</name>
    <dbReference type="NCBI Taxonomy" id="1435645"/>
    <lineage>
        <taxon>Bacteria</taxon>
        <taxon>Bacillati</taxon>
        <taxon>Bacillota</taxon>
        <taxon>Bacilli</taxon>
        <taxon>Bacillales</taxon>
        <taxon>Paenibacillaceae</taxon>
        <taxon>Paenibacillus</taxon>
    </lineage>
</organism>
<comment type="pathway">
    <text evidence="1 8">Metabolic intermediate biosynthesis; chorismate biosynthesis; chorismate from D-erythrose 4-phosphate and phosphoenolpyruvate: step 4/7.</text>
</comment>
<comment type="caution">
    <text evidence="12">The sequence shown here is derived from an EMBL/GenBank/DDBJ whole genome shotgun (WGS) entry which is preliminary data.</text>
</comment>
<dbReference type="SUPFAM" id="SSF53223">
    <property type="entry name" value="Aminoacid dehydrogenase-like, N-terminal domain"/>
    <property type="match status" value="1"/>
</dbReference>
<accession>A0ABS7D1I2</accession>
<feature type="binding site" evidence="8">
    <location>
        <position position="142"/>
    </location>
    <ligand>
        <name>shikimate</name>
        <dbReference type="ChEBI" id="CHEBI:36208"/>
    </ligand>
</feature>
<dbReference type="Pfam" id="PF08501">
    <property type="entry name" value="Shikimate_dh_N"/>
    <property type="match status" value="1"/>
</dbReference>
<dbReference type="HAMAP" id="MF_00222">
    <property type="entry name" value="Shikimate_DH_AroE"/>
    <property type="match status" value="1"/>
</dbReference>
<feature type="binding site" evidence="8">
    <location>
        <position position="102"/>
    </location>
    <ligand>
        <name>shikimate</name>
        <dbReference type="ChEBI" id="CHEBI:36208"/>
    </ligand>
</feature>
<keyword evidence="4 8" id="KW-0521">NADP</keyword>
<dbReference type="Pfam" id="PF01488">
    <property type="entry name" value="Shikimate_DH"/>
    <property type="match status" value="1"/>
</dbReference>
<dbReference type="InterPro" id="IPR013708">
    <property type="entry name" value="Shikimate_DH-bd_N"/>
</dbReference>
<evidence type="ECO:0000256" key="7">
    <source>
        <dbReference type="ARBA" id="ARBA00049442"/>
    </source>
</evidence>
<feature type="domain" description="Shikimate dehydrogenase substrate binding N-terminal" evidence="10">
    <location>
        <begin position="47"/>
        <end position="129"/>
    </location>
</feature>
<feature type="binding site" evidence="8">
    <location>
        <begin position="191"/>
        <end position="196"/>
    </location>
    <ligand>
        <name>NADP(+)</name>
        <dbReference type="ChEBI" id="CHEBI:58349"/>
    </ligand>
</feature>
<comment type="function">
    <text evidence="8">Involved in the biosynthesis of the chorismate, which leads to the biosynthesis of aromatic amino acids. Catalyzes the reversible NADPH linked reduction of 3-dehydroshikimate (DHSA) to yield shikimate (SA).</text>
</comment>
<dbReference type="InterPro" id="IPR006151">
    <property type="entry name" value="Shikm_DH/Glu-tRNA_Rdtase"/>
</dbReference>
<protein>
    <recommendedName>
        <fullName evidence="2 8">Shikimate dehydrogenase (NADP(+))</fullName>
        <shortName evidence="8">SDH</shortName>
        <ecNumber evidence="2 8">1.1.1.25</ecNumber>
    </recommendedName>
</protein>
<feature type="active site" description="Proton acceptor" evidence="8">
    <location>
        <position position="106"/>
    </location>
</feature>
<evidence type="ECO:0000259" key="10">
    <source>
        <dbReference type="Pfam" id="PF08501"/>
    </source>
</evidence>
<dbReference type="PANTHER" id="PTHR21089:SF1">
    <property type="entry name" value="BIFUNCTIONAL 3-DEHYDROQUINATE DEHYDRATASE_SHIKIMATE DEHYDROGENASE, CHLOROPLASTIC"/>
    <property type="match status" value="1"/>
</dbReference>
<dbReference type="NCBIfam" id="NF001310">
    <property type="entry name" value="PRK00258.1-2"/>
    <property type="match status" value="1"/>
</dbReference>
<feature type="binding site" evidence="8">
    <location>
        <position position="127"/>
    </location>
    <ligand>
        <name>shikimate</name>
        <dbReference type="ChEBI" id="CHEBI:36208"/>
    </ligand>
</feature>
<feature type="binding site" evidence="8">
    <location>
        <position position="289"/>
    </location>
    <ligand>
        <name>shikimate</name>
        <dbReference type="ChEBI" id="CHEBI:36208"/>
    </ligand>
</feature>
<gene>
    <name evidence="8" type="primary">aroE</name>
    <name evidence="12" type="ORF">K0T92_03285</name>
</gene>
<evidence type="ECO:0000256" key="4">
    <source>
        <dbReference type="ARBA" id="ARBA00022857"/>
    </source>
</evidence>
<sequence length="319" mass="34425">MATQDIPGEQRTGNQESEWAVSGIDNSTAGLSLIGNKVDSGTLLYSVIGDPIRQSKSPAMMNRAFRESGINGIYTAFHIKSERLADFVAGVRAMGIRGVNVTIPHKLDIIPLLDEIDESAQAIGAVNTIVNEDGNLIGYNTDGLGYVRSLREEAEPELGGKRVLIIGAGGATRGIIYALAKEGVGSIVISNRTVERAQVLVDAFRLQTDIRVVGSEKLKDACKEADIIINTTSLGMYPHVEGTPIDTSWLRPESIASDLIYNPLTTRFLEEAKSRGCRIHGGLGMFVYQGAYAFEYWTGVPAPVQAMRAAVLEALGYEH</sequence>
<evidence type="ECO:0000313" key="13">
    <source>
        <dbReference type="Proteomes" id="UP000812277"/>
    </source>
</evidence>
<name>A0ABS7D1I2_9BACL</name>
<dbReference type="Gene3D" id="3.40.50.720">
    <property type="entry name" value="NAD(P)-binding Rossmann-like Domain"/>
    <property type="match status" value="1"/>
</dbReference>
<dbReference type="InterPro" id="IPR022893">
    <property type="entry name" value="Shikimate_DH_fam"/>
</dbReference>
<feature type="binding site" evidence="8">
    <location>
        <begin position="167"/>
        <end position="171"/>
    </location>
    <ligand>
        <name>NADP(+)</name>
        <dbReference type="ChEBI" id="CHEBI:58349"/>
    </ligand>
</feature>
<dbReference type="InterPro" id="IPR046346">
    <property type="entry name" value="Aminoacid_DH-like_N_sf"/>
</dbReference>
<feature type="domain" description="SDH C-terminal" evidence="11">
    <location>
        <begin position="282"/>
        <end position="312"/>
    </location>
</feature>